<dbReference type="InterPro" id="IPR032675">
    <property type="entry name" value="LRR_dom_sf"/>
</dbReference>
<evidence type="ECO:0000313" key="1">
    <source>
        <dbReference type="EMBL" id="KAF9473983.1"/>
    </source>
</evidence>
<sequence length="410" mass="45951">MPTLPLEIIESILSILAVSDFNSLLTTSLTCSAFVPLCRAHIFRSITLNSASEFENVTPSMLHDRLSQTPELAQYIRHLSFNMKEHDTHDSTIVLALQHLTHLRSLSIWHHPYLVKVHPEISWNKDPAVRVALRHILALPSLVELEIFAIHGGIFLSDLTSSAGALEKLTLELFLPVDLSSIAAKPTPSKPLKLRVLDLKFQSVSPIVHFCSIKCADGRPFLDFSRLTWLSLVLEEMPQLKGSQVGSIIERCTGLVELHITATYPCITLFGLTDAIQPSIHTLKRLRIHVSFNKEGSIEYTDINNPLTILASELDHVGRTDNILEEITLRLSIGLTAGYNPSISLRMLNKSFARNKWPMLRSVSLDVSVSQRSPAALAADEFKRLVKEELSWLFLNDSVLVNFEYLVWLG</sequence>
<accession>A0A9P5YRX4</accession>
<proteinExistence type="predicted"/>
<dbReference type="AlphaFoldDB" id="A0A9P5YRX4"/>
<evidence type="ECO:0008006" key="3">
    <source>
        <dbReference type="Google" id="ProtNLM"/>
    </source>
</evidence>
<reference evidence="1" key="1">
    <citation type="submission" date="2020-11" db="EMBL/GenBank/DDBJ databases">
        <authorList>
            <consortium name="DOE Joint Genome Institute"/>
            <person name="Ahrendt S."/>
            <person name="Riley R."/>
            <person name="Andreopoulos W."/>
            <person name="Labutti K."/>
            <person name="Pangilinan J."/>
            <person name="Ruiz-Duenas F.J."/>
            <person name="Barrasa J.M."/>
            <person name="Sanchez-Garcia M."/>
            <person name="Camarero S."/>
            <person name="Miyauchi S."/>
            <person name="Serrano A."/>
            <person name="Linde D."/>
            <person name="Babiker R."/>
            <person name="Drula E."/>
            <person name="Ayuso-Fernandez I."/>
            <person name="Pacheco R."/>
            <person name="Padilla G."/>
            <person name="Ferreira P."/>
            <person name="Barriuso J."/>
            <person name="Kellner H."/>
            <person name="Castanera R."/>
            <person name="Alfaro M."/>
            <person name="Ramirez L."/>
            <person name="Pisabarro A.G."/>
            <person name="Kuo A."/>
            <person name="Tritt A."/>
            <person name="Lipzen A."/>
            <person name="He G."/>
            <person name="Yan M."/>
            <person name="Ng V."/>
            <person name="Cullen D."/>
            <person name="Martin F."/>
            <person name="Rosso M.-N."/>
            <person name="Henrissat B."/>
            <person name="Hibbett D."/>
            <person name="Martinez A.T."/>
            <person name="Grigoriev I.V."/>
        </authorList>
    </citation>
    <scope>NUCLEOTIDE SEQUENCE</scope>
    <source>
        <strain evidence="1">CIRM-BRFM 674</strain>
    </source>
</reference>
<comment type="caution">
    <text evidence="1">The sequence shown here is derived from an EMBL/GenBank/DDBJ whole genome shotgun (WGS) entry which is preliminary data.</text>
</comment>
<organism evidence="1 2">
    <name type="scientific">Pholiota conissans</name>
    <dbReference type="NCBI Taxonomy" id="109636"/>
    <lineage>
        <taxon>Eukaryota</taxon>
        <taxon>Fungi</taxon>
        <taxon>Dikarya</taxon>
        <taxon>Basidiomycota</taxon>
        <taxon>Agaricomycotina</taxon>
        <taxon>Agaricomycetes</taxon>
        <taxon>Agaricomycetidae</taxon>
        <taxon>Agaricales</taxon>
        <taxon>Agaricineae</taxon>
        <taxon>Strophariaceae</taxon>
        <taxon>Pholiota</taxon>
    </lineage>
</organism>
<dbReference type="Gene3D" id="3.80.10.10">
    <property type="entry name" value="Ribonuclease Inhibitor"/>
    <property type="match status" value="1"/>
</dbReference>
<protein>
    <recommendedName>
        <fullName evidence="3">F-box domain-containing protein</fullName>
    </recommendedName>
</protein>
<name>A0A9P5YRX4_9AGAR</name>
<dbReference type="EMBL" id="MU155404">
    <property type="protein sequence ID" value="KAF9473983.1"/>
    <property type="molecule type" value="Genomic_DNA"/>
</dbReference>
<dbReference type="Proteomes" id="UP000807469">
    <property type="component" value="Unassembled WGS sequence"/>
</dbReference>
<keyword evidence="2" id="KW-1185">Reference proteome</keyword>
<dbReference type="OrthoDB" id="2788229at2759"/>
<evidence type="ECO:0000313" key="2">
    <source>
        <dbReference type="Proteomes" id="UP000807469"/>
    </source>
</evidence>
<gene>
    <name evidence="1" type="ORF">BDN70DRAFT_997347</name>
</gene>